<dbReference type="Proteomes" id="UP001266099">
    <property type="component" value="Unassembled WGS sequence"/>
</dbReference>
<feature type="compositionally biased region" description="Low complexity" evidence="8">
    <location>
        <begin position="308"/>
        <end position="318"/>
    </location>
</feature>
<dbReference type="Pfam" id="PF09115">
    <property type="entry name" value="DNApol3-delta_C"/>
    <property type="match status" value="1"/>
</dbReference>
<dbReference type="InterPro" id="IPR050238">
    <property type="entry name" value="DNA_Rep/Repair_Clamp_Loader"/>
</dbReference>
<dbReference type="RefSeq" id="WP_309956191.1">
    <property type="nucleotide sequence ID" value="NZ_JAVDUJ010000001.1"/>
</dbReference>
<protein>
    <recommendedName>
        <fullName evidence="2">DNA polymerase III subunit delta'</fullName>
        <ecNumber evidence="1">2.7.7.7</ecNumber>
    </recommendedName>
</protein>
<sequence length="465" mass="49367">MSAEVFTDLVDQDAAIAEFLRAAHAARLRSAQQHTNHLRESRLHQASADAPAKAPANPQSTLSVDAATAAGAAVNLAAMSHAWLITGPPGSGRSLAARAFAAALECTDPDTPGCGKCNSCKAVMAGNHPDVEIKSTNAVTISAKEVRDLVAQAYLSPASGSWRIFIIEDADRMLTNTTNVLLKAIEEPANQTVWMLCTTAPADVLPTIRSRCRNINLATPSPKAVAQLLAQRDGIDFETALVAAQAAQSHIGVARALLHDESAKALRFRTLSALASIRGIGDAVITAKAFTDANYMLAQAESAAAAATDTNTSTTALAKQGRKKSSHEASEEAAVAAARIAKMEALGLDPNGKIPAAVRAQISNAAEDEKRRKTRLQHDMIDRELTYLLSYFRDVLMIQLGASAMLINPDFQDSIAKRANATKSTQTLKVLDAIATARERLTSYVNPLLLLESALIESYLATQPE</sequence>
<dbReference type="SMART" id="SM00382">
    <property type="entry name" value="AAA"/>
    <property type="match status" value="1"/>
</dbReference>
<feature type="region of interest" description="Disordered" evidence="8">
    <location>
        <begin position="308"/>
        <end position="330"/>
    </location>
</feature>
<keyword evidence="6" id="KW-0239">DNA-directed DNA polymerase</keyword>
<dbReference type="InterPro" id="IPR003593">
    <property type="entry name" value="AAA+_ATPase"/>
</dbReference>
<comment type="caution">
    <text evidence="10">The sequence shown here is derived from an EMBL/GenBank/DDBJ whole genome shotgun (WGS) entry which is preliminary data.</text>
</comment>
<name>A0ABU1T282_9ACTO</name>
<dbReference type="GO" id="GO:0003887">
    <property type="term" value="F:DNA-directed DNA polymerase activity"/>
    <property type="evidence" value="ECO:0007669"/>
    <property type="project" value="UniProtKB-EC"/>
</dbReference>
<evidence type="ECO:0000256" key="4">
    <source>
        <dbReference type="ARBA" id="ARBA00022695"/>
    </source>
</evidence>
<evidence type="ECO:0000256" key="2">
    <source>
        <dbReference type="ARBA" id="ARBA00014363"/>
    </source>
</evidence>
<dbReference type="EMBL" id="JAVDUJ010000001">
    <property type="protein sequence ID" value="MDR6939489.1"/>
    <property type="molecule type" value="Genomic_DNA"/>
</dbReference>
<feature type="compositionally biased region" description="Low complexity" evidence="8">
    <location>
        <begin position="46"/>
        <end position="58"/>
    </location>
</feature>
<accession>A0ABU1T282</accession>
<evidence type="ECO:0000259" key="9">
    <source>
        <dbReference type="SMART" id="SM00382"/>
    </source>
</evidence>
<dbReference type="InterPro" id="IPR015199">
    <property type="entry name" value="DNA_pol_III_delta_C"/>
</dbReference>
<feature type="region of interest" description="Disordered" evidence="8">
    <location>
        <begin position="31"/>
        <end position="60"/>
    </location>
</feature>
<keyword evidence="11" id="KW-1185">Reference proteome</keyword>
<evidence type="ECO:0000256" key="5">
    <source>
        <dbReference type="ARBA" id="ARBA00022705"/>
    </source>
</evidence>
<proteinExistence type="predicted"/>
<dbReference type="SUPFAM" id="SSF52540">
    <property type="entry name" value="P-loop containing nucleoside triphosphate hydrolases"/>
    <property type="match status" value="1"/>
</dbReference>
<reference evidence="10 11" key="1">
    <citation type="submission" date="2023-07" db="EMBL/GenBank/DDBJ databases">
        <title>Sequencing the genomes of 1000 actinobacteria strains.</title>
        <authorList>
            <person name="Klenk H.-P."/>
        </authorList>
    </citation>
    <scope>NUCLEOTIDE SEQUENCE [LARGE SCALE GENOMIC DNA]</scope>
    <source>
        <strain evidence="10 11">DSM 15539</strain>
    </source>
</reference>
<dbReference type="InterPro" id="IPR004622">
    <property type="entry name" value="DNA_pol_HolB"/>
</dbReference>
<organism evidence="10 11">
    <name type="scientific">Arcanobacterium hippocoleae</name>
    <dbReference type="NCBI Taxonomy" id="149017"/>
    <lineage>
        <taxon>Bacteria</taxon>
        <taxon>Bacillati</taxon>
        <taxon>Actinomycetota</taxon>
        <taxon>Actinomycetes</taxon>
        <taxon>Actinomycetales</taxon>
        <taxon>Actinomycetaceae</taxon>
        <taxon>Arcanobacterium</taxon>
    </lineage>
</organism>
<gene>
    <name evidence="10" type="ORF">J2S36_001032</name>
</gene>
<dbReference type="Gene3D" id="1.20.272.10">
    <property type="match status" value="1"/>
</dbReference>
<comment type="catalytic activity">
    <reaction evidence="7">
        <text>DNA(n) + a 2'-deoxyribonucleoside 5'-triphosphate = DNA(n+1) + diphosphate</text>
        <dbReference type="Rhea" id="RHEA:22508"/>
        <dbReference type="Rhea" id="RHEA-COMP:17339"/>
        <dbReference type="Rhea" id="RHEA-COMP:17340"/>
        <dbReference type="ChEBI" id="CHEBI:33019"/>
        <dbReference type="ChEBI" id="CHEBI:61560"/>
        <dbReference type="ChEBI" id="CHEBI:173112"/>
        <dbReference type="EC" id="2.7.7.7"/>
    </reaction>
</comment>
<keyword evidence="3 10" id="KW-0808">Transferase</keyword>
<evidence type="ECO:0000256" key="3">
    <source>
        <dbReference type="ARBA" id="ARBA00022679"/>
    </source>
</evidence>
<dbReference type="NCBIfam" id="NF005926">
    <property type="entry name" value="PRK07940.1"/>
    <property type="match status" value="1"/>
</dbReference>
<evidence type="ECO:0000313" key="10">
    <source>
        <dbReference type="EMBL" id="MDR6939489.1"/>
    </source>
</evidence>
<evidence type="ECO:0000313" key="11">
    <source>
        <dbReference type="Proteomes" id="UP001266099"/>
    </source>
</evidence>
<keyword evidence="5" id="KW-0235">DNA replication</keyword>
<evidence type="ECO:0000256" key="1">
    <source>
        <dbReference type="ARBA" id="ARBA00012417"/>
    </source>
</evidence>
<evidence type="ECO:0000256" key="8">
    <source>
        <dbReference type="SAM" id="MobiDB-lite"/>
    </source>
</evidence>
<dbReference type="EC" id="2.7.7.7" evidence="1"/>
<feature type="domain" description="AAA+ ATPase" evidence="9">
    <location>
        <begin position="79"/>
        <end position="220"/>
    </location>
</feature>
<dbReference type="NCBIfam" id="TIGR00678">
    <property type="entry name" value="holB"/>
    <property type="match status" value="1"/>
</dbReference>
<dbReference type="PANTHER" id="PTHR11669:SF8">
    <property type="entry name" value="DNA POLYMERASE III SUBUNIT DELTA"/>
    <property type="match status" value="1"/>
</dbReference>
<dbReference type="Gene3D" id="3.40.50.300">
    <property type="entry name" value="P-loop containing nucleotide triphosphate hydrolases"/>
    <property type="match status" value="1"/>
</dbReference>
<dbReference type="InterPro" id="IPR027417">
    <property type="entry name" value="P-loop_NTPase"/>
</dbReference>
<dbReference type="Pfam" id="PF13177">
    <property type="entry name" value="DNA_pol3_delta2"/>
    <property type="match status" value="1"/>
</dbReference>
<dbReference type="PANTHER" id="PTHR11669">
    <property type="entry name" value="REPLICATION FACTOR C / DNA POLYMERASE III GAMMA-TAU SUBUNIT"/>
    <property type="match status" value="1"/>
</dbReference>
<evidence type="ECO:0000256" key="7">
    <source>
        <dbReference type="ARBA" id="ARBA00049244"/>
    </source>
</evidence>
<evidence type="ECO:0000256" key="6">
    <source>
        <dbReference type="ARBA" id="ARBA00022932"/>
    </source>
</evidence>
<keyword evidence="4 10" id="KW-0548">Nucleotidyltransferase</keyword>